<dbReference type="Pfam" id="PF09339">
    <property type="entry name" value="HTH_IclR"/>
    <property type="match status" value="1"/>
</dbReference>
<feature type="domain" description="IclR-ED" evidence="5">
    <location>
        <begin position="80"/>
        <end position="262"/>
    </location>
</feature>
<dbReference type="EMBL" id="QNSA01000005">
    <property type="protein sequence ID" value="RBP74126.1"/>
    <property type="molecule type" value="Genomic_DNA"/>
</dbReference>
<evidence type="ECO:0000313" key="12">
    <source>
        <dbReference type="Proteomes" id="UP000253065"/>
    </source>
</evidence>
<organism evidence="10 13">
    <name type="scientific">Marinobacter nauticus</name>
    <name type="common">Marinobacter hydrocarbonoclasticus</name>
    <name type="synonym">Marinobacter aquaeolei</name>
    <dbReference type="NCBI Taxonomy" id="2743"/>
    <lineage>
        <taxon>Bacteria</taxon>
        <taxon>Pseudomonadati</taxon>
        <taxon>Pseudomonadota</taxon>
        <taxon>Gammaproteobacteria</taxon>
        <taxon>Pseudomonadales</taxon>
        <taxon>Marinobacteraceae</taxon>
        <taxon>Marinobacter</taxon>
    </lineage>
</organism>
<dbReference type="InterPro" id="IPR014757">
    <property type="entry name" value="Tscrpt_reg_IclR_C"/>
</dbReference>
<dbReference type="Gene3D" id="1.10.10.10">
    <property type="entry name" value="Winged helix-like DNA-binding domain superfamily/Winged helix DNA-binding domain"/>
    <property type="match status" value="1"/>
</dbReference>
<dbReference type="InterPro" id="IPR012794">
    <property type="entry name" value="PcaR_PcaU"/>
</dbReference>
<dbReference type="Proteomes" id="UP000253065">
    <property type="component" value="Unassembled WGS sequence"/>
</dbReference>
<dbReference type="Proteomes" id="UP000252795">
    <property type="component" value="Unassembled WGS sequence"/>
</dbReference>
<evidence type="ECO:0000313" key="15">
    <source>
        <dbReference type="Proteomes" id="UP000469950"/>
    </source>
</evidence>
<dbReference type="PANTHER" id="PTHR30136">
    <property type="entry name" value="HELIX-TURN-HELIX TRANSCRIPTIONAL REGULATOR, ICLR FAMILY"/>
    <property type="match status" value="1"/>
</dbReference>
<dbReference type="PROSITE" id="PS51078">
    <property type="entry name" value="ICLR_ED"/>
    <property type="match status" value="1"/>
</dbReference>
<dbReference type="GO" id="GO:0003677">
    <property type="term" value="F:DNA binding"/>
    <property type="evidence" value="ECO:0007669"/>
    <property type="project" value="UniProtKB-KW"/>
</dbReference>
<keyword evidence="1" id="KW-0805">Transcription regulation</keyword>
<dbReference type="InterPro" id="IPR036388">
    <property type="entry name" value="WH-like_DNA-bd_sf"/>
</dbReference>
<dbReference type="AlphaFoldDB" id="A0A368XHG5"/>
<dbReference type="InterPro" id="IPR005471">
    <property type="entry name" value="Tscrpt_reg_IclR_N"/>
</dbReference>
<dbReference type="RefSeq" id="WP_014421687.1">
    <property type="nucleotide sequence ID" value="NZ_JAHVJE010000007.1"/>
</dbReference>
<evidence type="ECO:0000313" key="11">
    <source>
        <dbReference type="Proteomes" id="UP000252795"/>
    </source>
</evidence>
<dbReference type="Pfam" id="PF01614">
    <property type="entry name" value="IclR_C"/>
    <property type="match status" value="1"/>
</dbReference>
<dbReference type="SUPFAM" id="SSF46785">
    <property type="entry name" value="Winged helix' DNA-binding domain"/>
    <property type="match status" value="1"/>
</dbReference>
<feature type="domain" description="HTH iclR-type" evidence="4">
    <location>
        <begin position="19"/>
        <end position="79"/>
    </location>
</feature>
<dbReference type="GO" id="GO:0045892">
    <property type="term" value="P:negative regulation of DNA-templated transcription"/>
    <property type="evidence" value="ECO:0007669"/>
    <property type="project" value="TreeGrafter"/>
</dbReference>
<reference evidence="7 15" key="3">
    <citation type="submission" date="2019-10" db="EMBL/GenBank/DDBJ databases">
        <title>Draft genome sequence of Marinobacter hydrocarbonoclasticus NCT7M from the microbiome of the marine copepod.</title>
        <authorList>
            <person name="Nuttall R."/>
            <person name="Sharma G."/>
            <person name="Moisander P."/>
        </authorList>
    </citation>
    <scope>NUCLEOTIDE SEQUENCE [LARGE SCALE GENOMIC DNA]</scope>
    <source>
        <strain evidence="7 15">NCT7M</strain>
    </source>
</reference>
<evidence type="ECO:0000313" key="8">
    <source>
        <dbReference type="EMBL" id="RBP74126.1"/>
    </source>
</evidence>
<evidence type="ECO:0000313" key="9">
    <source>
        <dbReference type="EMBL" id="RCW34875.1"/>
    </source>
</evidence>
<reference evidence="11 13" key="2">
    <citation type="submission" date="2018-07" db="EMBL/GenBank/DDBJ databases">
        <title>Freshwater and sediment microbial communities from various areas in North America, analyzing microbe dynamics in response to fracking.</title>
        <authorList>
            <person name="Lamendella R."/>
        </authorList>
    </citation>
    <scope>NUCLEOTIDE SEQUENCE [LARGE SCALE GENOMIC DNA]</scope>
    <source>
        <strain evidence="10 13">105B</strain>
        <strain evidence="9 11">114E</strain>
        <strain evidence="8 12">114E_o</strain>
    </source>
</reference>
<dbReference type="Proteomes" id="UP000261325">
    <property type="component" value="Unassembled WGS sequence"/>
</dbReference>
<evidence type="ECO:0000259" key="5">
    <source>
        <dbReference type="PROSITE" id="PS51078"/>
    </source>
</evidence>
<protein>
    <submittedName>
        <fullName evidence="10">IclR family transcriptional regulator</fullName>
    </submittedName>
    <submittedName>
        <fullName evidence="7">Pca regulon regulatory protein PcaR</fullName>
    </submittedName>
</protein>
<sequence length="262" mass="29061">MDSVGRDSEGSVSVDKEFLTTFARGLEVIRSFDTDTPSMSLSAVAEKNNLSRAAARRFLLTLQKLGYVTQDDKKFRLTAKVLELGYSFLASLDFSETITPFMEEVSYQLGESCSALVLDGVDIVYVARIPRRGLIPINLQIGARLPAYATSGGRVLLASLPAQELDQVIRDTRFEKLTAYTKGPDELRAELEKIRMNGYAVVDQELELGMRALAVPVFDRRGRARFALNSSSHVSTVSIDRIIDEYVPIMQSASRKITEVLP</sequence>
<keyword evidence="3" id="KW-0804">Transcription</keyword>
<reference evidence="6 14" key="1">
    <citation type="journal article" date="2018" name="Nat. Biotechnol.">
        <title>A standardized bacterial taxonomy based on genome phylogeny substantially revises the tree of life.</title>
        <authorList>
            <person name="Parks D.H."/>
            <person name="Chuvochina M."/>
            <person name="Waite D.W."/>
            <person name="Rinke C."/>
            <person name="Skarshewski A."/>
            <person name="Chaumeil P.A."/>
            <person name="Hugenholtz P."/>
        </authorList>
    </citation>
    <scope>NUCLEOTIDE SEQUENCE [LARGE SCALE GENOMIC DNA]</scope>
    <source>
        <strain evidence="6">UBA9049</strain>
    </source>
</reference>
<evidence type="ECO:0000259" key="4">
    <source>
        <dbReference type="PROSITE" id="PS51077"/>
    </source>
</evidence>
<proteinExistence type="predicted"/>
<evidence type="ECO:0000313" key="14">
    <source>
        <dbReference type="Proteomes" id="UP000261325"/>
    </source>
</evidence>
<evidence type="ECO:0000313" key="7">
    <source>
        <dbReference type="EMBL" id="KAE8546736.1"/>
    </source>
</evidence>
<evidence type="ECO:0000313" key="13">
    <source>
        <dbReference type="Proteomes" id="UP000253647"/>
    </source>
</evidence>
<dbReference type="EMBL" id="QPJB01000005">
    <property type="protein sequence ID" value="RCW34875.1"/>
    <property type="molecule type" value="Genomic_DNA"/>
</dbReference>
<evidence type="ECO:0000256" key="1">
    <source>
        <dbReference type="ARBA" id="ARBA00023015"/>
    </source>
</evidence>
<dbReference type="Proteomes" id="UP000469950">
    <property type="component" value="Unassembled WGS sequence"/>
</dbReference>
<dbReference type="InterPro" id="IPR050707">
    <property type="entry name" value="HTH_MetabolicPath_Reg"/>
</dbReference>
<dbReference type="SMART" id="SM00346">
    <property type="entry name" value="HTH_ICLR"/>
    <property type="match status" value="1"/>
</dbReference>
<dbReference type="EMBL" id="DLYI01000270">
    <property type="protein sequence ID" value="HAC29942.1"/>
    <property type="molecule type" value="Genomic_DNA"/>
</dbReference>
<dbReference type="GO" id="GO:0003700">
    <property type="term" value="F:DNA-binding transcription factor activity"/>
    <property type="evidence" value="ECO:0007669"/>
    <property type="project" value="TreeGrafter"/>
</dbReference>
<dbReference type="EMBL" id="QPJI01000011">
    <property type="protein sequence ID" value="RCW65927.1"/>
    <property type="molecule type" value="Genomic_DNA"/>
</dbReference>
<evidence type="ECO:0000313" key="10">
    <source>
        <dbReference type="EMBL" id="RCW65927.1"/>
    </source>
</evidence>
<dbReference type="NCBIfam" id="TIGR02431">
    <property type="entry name" value="pcaR_pcaU"/>
    <property type="match status" value="1"/>
</dbReference>
<name>A0A368XHG5_MARNT</name>
<gene>
    <name evidence="6" type="ORF">DCF82_19365</name>
    <name evidence="9" type="ORF">DET51_105251</name>
    <name evidence="10" type="ORF">DET61_11128</name>
    <name evidence="8" type="ORF">DET64_105252</name>
    <name evidence="7" type="ORF">F6453_0977</name>
</gene>
<dbReference type="PANTHER" id="PTHR30136:SF34">
    <property type="entry name" value="TRANSCRIPTIONAL REGULATOR"/>
    <property type="match status" value="1"/>
</dbReference>
<comment type="caution">
    <text evidence="10">The sequence shown here is derived from an EMBL/GenBank/DDBJ whole genome shotgun (WGS) entry which is preliminary data.</text>
</comment>
<dbReference type="Proteomes" id="UP000253647">
    <property type="component" value="Unassembled WGS sequence"/>
</dbReference>
<dbReference type="GO" id="GO:0045893">
    <property type="term" value="P:positive regulation of DNA-templated transcription"/>
    <property type="evidence" value="ECO:0007669"/>
    <property type="project" value="InterPro"/>
</dbReference>
<dbReference type="SUPFAM" id="SSF55781">
    <property type="entry name" value="GAF domain-like"/>
    <property type="match status" value="1"/>
</dbReference>
<dbReference type="Gene3D" id="3.30.450.40">
    <property type="match status" value="1"/>
</dbReference>
<keyword evidence="2" id="KW-0238">DNA-binding</keyword>
<evidence type="ECO:0000256" key="3">
    <source>
        <dbReference type="ARBA" id="ARBA00023163"/>
    </source>
</evidence>
<dbReference type="GO" id="GO:0046278">
    <property type="term" value="P:3,4-dihydroxybenzoate metabolic process"/>
    <property type="evidence" value="ECO:0007669"/>
    <property type="project" value="InterPro"/>
</dbReference>
<dbReference type="InterPro" id="IPR036390">
    <property type="entry name" value="WH_DNA-bd_sf"/>
</dbReference>
<keyword evidence="12" id="KW-1185">Reference proteome</keyword>
<dbReference type="PROSITE" id="PS51077">
    <property type="entry name" value="HTH_ICLR"/>
    <property type="match status" value="1"/>
</dbReference>
<dbReference type="EMBL" id="WBMP01000003">
    <property type="protein sequence ID" value="KAE8546736.1"/>
    <property type="molecule type" value="Genomic_DNA"/>
</dbReference>
<accession>A0A368XHG5</accession>
<dbReference type="InterPro" id="IPR029016">
    <property type="entry name" value="GAF-like_dom_sf"/>
</dbReference>
<evidence type="ECO:0000313" key="6">
    <source>
        <dbReference type="EMBL" id="HAC29942.1"/>
    </source>
</evidence>
<evidence type="ECO:0000256" key="2">
    <source>
        <dbReference type="ARBA" id="ARBA00023125"/>
    </source>
</evidence>